<feature type="transmembrane region" description="Helical" evidence="6">
    <location>
        <begin position="37"/>
        <end position="55"/>
    </location>
</feature>
<evidence type="ECO:0008006" key="9">
    <source>
        <dbReference type="Google" id="ProtNLM"/>
    </source>
</evidence>
<sequence>MPHQRLADRDVGRFDIAGVLLLAAGISLVLVALNTSAGKTMLVAGVALLVVFVLVERRADVPVVPLRLFASRTYSAVTVAGLFFTVATVPTGLFFGLYYQQVRGFSATMSAFTVVPSGPQCDVIAGWSPYSFALRRNRVATV</sequence>
<evidence type="ECO:0000256" key="3">
    <source>
        <dbReference type="ARBA" id="ARBA00022692"/>
    </source>
</evidence>
<keyword evidence="5 6" id="KW-0472">Membrane</keyword>
<feature type="transmembrane region" description="Helical" evidence="6">
    <location>
        <begin position="12"/>
        <end position="31"/>
    </location>
</feature>
<comment type="caution">
    <text evidence="7">The sequence shown here is derived from an EMBL/GenBank/DDBJ whole genome shotgun (WGS) entry which is preliminary data.</text>
</comment>
<feature type="transmembrane region" description="Helical" evidence="6">
    <location>
        <begin position="76"/>
        <end position="99"/>
    </location>
</feature>
<keyword evidence="8" id="KW-1185">Reference proteome</keyword>
<dbReference type="PANTHER" id="PTHR23501:SF191">
    <property type="entry name" value="VACUOLAR BASIC AMINO ACID TRANSPORTER 4"/>
    <property type="match status" value="1"/>
</dbReference>
<dbReference type="InterPro" id="IPR036259">
    <property type="entry name" value="MFS_trans_sf"/>
</dbReference>
<comment type="subcellular location">
    <subcellularLocation>
        <location evidence="1">Cell inner membrane</location>
        <topology evidence="1">Multi-pass membrane protein</topology>
    </subcellularLocation>
</comment>
<evidence type="ECO:0000256" key="1">
    <source>
        <dbReference type="ARBA" id="ARBA00004429"/>
    </source>
</evidence>
<evidence type="ECO:0000313" key="8">
    <source>
        <dbReference type="Proteomes" id="UP001597045"/>
    </source>
</evidence>
<name>A0ABW3MHY7_9PSEU</name>
<proteinExistence type="predicted"/>
<evidence type="ECO:0000256" key="2">
    <source>
        <dbReference type="ARBA" id="ARBA00022448"/>
    </source>
</evidence>
<keyword evidence="4 6" id="KW-1133">Transmembrane helix</keyword>
<evidence type="ECO:0000256" key="5">
    <source>
        <dbReference type="ARBA" id="ARBA00023136"/>
    </source>
</evidence>
<organism evidence="7 8">
    <name type="scientific">Kibdelosporangium lantanae</name>
    <dbReference type="NCBI Taxonomy" id="1497396"/>
    <lineage>
        <taxon>Bacteria</taxon>
        <taxon>Bacillati</taxon>
        <taxon>Actinomycetota</taxon>
        <taxon>Actinomycetes</taxon>
        <taxon>Pseudonocardiales</taxon>
        <taxon>Pseudonocardiaceae</taxon>
        <taxon>Kibdelosporangium</taxon>
    </lineage>
</organism>
<evidence type="ECO:0000313" key="7">
    <source>
        <dbReference type="EMBL" id="MFD1048804.1"/>
    </source>
</evidence>
<evidence type="ECO:0000256" key="6">
    <source>
        <dbReference type="SAM" id="Phobius"/>
    </source>
</evidence>
<gene>
    <name evidence="7" type="ORF">ACFQ1S_26355</name>
</gene>
<protein>
    <recommendedName>
        <fullName evidence="9">Major facilitator superfamily (MFS) profile domain-containing protein</fullName>
    </recommendedName>
</protein>
<accession>A0ABW3MHY7</accession>
<dbReference type="SUPFAM" id="SSF103473">
    <property type="entry name" value="MFS general substrate transporter"/>
    <property type="match status" value="1"/>
</dbReference>
<evidence type="ECO:0000256" key="4">
    <source>
        <dbReference type="ARBA" id="ARBA00022989"/>
    </source>
</evidence>
<dbReference type="PANTHER" id="PTHR23501">
    <property type="entry name" value="MAJOR FACILITATOR SUPERFAMILY"/>
    <property type="match status" value="1"/>
</dbReference>
<reference evidence="8" key="1">
    <citation type="journal article" date="2019" name="Int. J. Syst. Evol. Microbiol.">
        <title>The Global Catalogue of Microorganisms (GCM) 10K type strain sequencing project: providing services to taxonomists for standard genome sequencing and annotation.</title>
        <authorList>
            <consortium name="The Broad Institute Genomics Platform"/>
            <consortium name="The Broad Institute Genome Sequencing Center for Infectious Disease"/>
            <person name="Wu L."/>
            <person name="Ma J."/>
        </authorList>
    </citation>
    <scope>NUCLEOTIDE SEQUENCE [LARGE SCALE GENOMIC DNA]</scope>
    <source>
        <strain evidence="8">JCM 31486</strain>
    </source>
</reference>
<dbReference type="EMBL" id="JBHTIS010001804">
    <property type="protein sequence ID" value="MFD1048804.1"/>
    <property type="molecule type" value="Genomic_DNA"/>
</dbReference>
<dbReference type="Proteomes" id="UP001597045">
    <property type="component" value="Unassembled WGS sequence"/>
</dbReference>
<keyword evidence="3 6" id="KW-0812">Transmembrane</keyword>
<keyword evidence="2" id="KW-0813">Transport</keyword>